<evidence type="ECO:0000313" key="2">
    <source>
        <dbReference type="Proteomes" id="UP000575985"/>
    </source>
</evidence>
<dbReference type="Proteomes" id="UP000575985">
    <property type="component" value="Unassembled WGS sequence"/>
</dbReference>
<dbReference type="RefSeq" id="WP_179769085.1">
    <property type="nucleotide sequence ID" value="NZ_JACCFO010000001.1"/>
</dbReference>
<keyword evidence="2" id="KW-1185">Reference proteome</keyword>
<proteinExistence type="predicted"/>
<dbReference type="AlphaFoldDB" id="A0A853BU85"/>
<comment type="caution">
    <text evidence="1">The sequence shown here is derived from an EMBL/GenBank/DDBJ whole genome shotgun (WGS) entry which is preliminary data.</text>
</comment>
<reference evidence="1 2" key="1">
    <citation type="submission" date="2020-07" db="EMBL/GenBank/DDBJ databases">
        <title>Sequencing the genomes of 1000 actinobacteria strains.</title>
        <authorList>
            <person name="Klenk H.-P."/>
        </authorList>
    </citation>
    <scope>NUCLEOTIDE SEQUENCE [LARGE SCALE GENOMIC DNA]</scope>
    <source>
        <strain evidence="1 2">DSM 45927</strain>
    </source>
</reference>
<sequence length="146" mass="16059">MTAIEPPGSLAGIPWRTWAKMLLMLLGDEERYLSYLSWVRGGKLPESPALDVLLAGKREFAPRGTPRPERVTTAQWRDLRTPLTVVIGGRSHFVPRRAVAAVRRTAPSVRVEVFPHASHAALVDEPDAIKNLVGSFMEGTDGARHA</sequence>
<protein>
    <submittedName>
        <fullName evidence="1">Pimeloyl-ACP methyl ester carboxylesterase</fullName>
    </submittedName>
</protein>
<dbReference type="EMBL" id="JACCFO010000001">
    <property type="protein sequence ID" value="NYI97812.1"/>
    <property type="molecule type" value="Genomic_DNA"/>
</dbReference>
<name>A0A853BU85_9ACTN</name>
<organism evidence="1 2">
    <name type="scientific">Streptomonospora nanhaiensis</name>
    <dbReference type="NCBI Taxonomy" id="1323731"/>
    <lineage>
        <taxon>Bacteria</taxon>
        <taxon>Bacillati</taxon>
        <taxon>Actinomycetota</taxon>
        <taxon>Actinomycetes</taxon>
        <taxon>Streptosporangiales</taxon>
        <taxon>Nocardiopsidaceae</taxon>
        <taxon>Streptomonospora</taxon>
    </lineage>
</organism>
<dbReference type="Gene3D" id="3.40.50.1820">
    <property type="entry name" value="alpha/beta hydrolase"/>
    <property type="match status" value="1"/>
</dbReference>
<evidence type="ECO:0000313" key="1">
    <source>
        <dbReference type="EMBL" id="NYI97812.1"/>
    </source>
</evidence>
<accession>A0A853BU85</accession>
<dbReference type="SUPFAM" id="SSF53474">
    <property type="entry name" value="alpha/beta-Hydrolases"/>
    <property type="match status" value="1"/>
</dbReference>
<dbReference type="InterPro" id="IPR029058">
    <property type="entry name" value="AB_hydrolase_fold"/>
</dbReference>
<gene>
    <name evidence="1" type="ORF">HNR12_004089</name>
</gene>